<feature type="domain" description="Thiopeptide-type bacteriocin biosynthesis" evidence="1">
    <location>
        <begin position="15"/>
        <end position="283"/>
    </location>
</feature>
<proteinExistence type="predicted"/>
<comment type="caution">
    <text evidence="2">The sequence shown here is derived from an EMBL/GenBank/DDBJ whole genome shotgun (WGS) entry which is preliminary data.</text>
</comment>
<evidence type="ECO:0000313" key="2">
    <source>
        <dbReference type="EMBL" id="KOH43326.1"/>
    </source>
</evidence>
<dbReference type="InterPro" id="IPR023809">
    <property type="entry name" value="Thiopep_bacteriocin_synth_dom"/>
</dbReference>
<dbReference type="Pfam" id="PF14028">
    <property type="entry name" value="Lant_dehydr_C"/>
    <property type="match status" value="1"/>
</dbReference>
<evidence type="ECO:0000313" key="3">
    <source>
        <dbReference type="Proteomes" id="UP000036958"/>
    </source>
</evidence>
<accession>A0A0L8V4G6</accession>
<evidence type="ECO:0000259" key="1">
    <source>
        <dbReference type="Pfam" id="PF14028"/>
    </source>
</evidence>
<dbReference type="NCBIfam" id="TIGR03891">
    <property type="entry name" value="thiopep_ocin"/>
    <property type="match status" value="1"/>
</dbReference>
<dbReference type="Proteomes" id="UP000036958">
    <property type="component" value="Unassembled WGS sequence"/>
</dbReference>
<dbReference type="AlphaFoldDB" id="A0A0L8V4G6"/>
<gene>
    <name evidence="2" type="ORF">NC99_38860</name>
</gene>
<reference evidence="3" key="1">
    <citation type="submission" date="2015-07" db="EMBL/GenBank/DDBJ databases">
        <title>Genome sequencing of Sunxiuqinia dokdonensis strain SK.</title>
        <authorList>
            <person name="Ahn S."/>
            <person name="Kim B.-C."/>
        </authorList>
    </citation>
    <scope>NUCLEOTIDE SEQUENCE [LARGE SCALE GENOMIC DNA]</scope>
    <source>
        <strain evidence="3">SK</strain>
    </source>
</reference>
<organism evidence="2 3">
    <name type="scientific">Sunxiuqinia dokdonensis</name>
    <dbReference type="NCBI Taxonomy" id="1409788"/>
    <lineage>
        <taxon>Bacteria</taxon>
        <taxon>Pseudomonadati</taxon>
        <taxon>Bacteroidota</taxon>
        <taxon>Bacteroidia</taxon>
        <taxon>Marinilabiliales</taxon>
        <taxon>Prolixibacteraceae</taxon>
        <taxon>Sunxiuqinia</taxon>
    </lineage>
</organism>
<dbReference type="STRING" id="1409788.NC99_38860"/>
<keyword evidence="3" id="KW-1185">Reference proteome</keyword>
<protein>
    <recommendedName>
        <fullName evidence="1">Thiopeptide-type bacteriocin biosynthesis domain-containing protein</fullName>
    </recommendedName>
</protein>
<dbReference type="OrthoDB" id="1273722at2"/>
<dbReference type="RefSeq" id="WP_053187001.1">
    <property type="nucleotide sequence ID" value="NZ_LGIA01000192.1"/>
</dbReference>
<dbReference type="EMBL" id="LGIA01000192">
    <property type="protein sequence ID" value="KOH43326.1"/>
    <property type="molecule type" value="Genomic_DNA"/>
</dbReference>
<sequence>MNNEVQRRFILGDQWAYFKIYSGPKTLETILTRELHQVVTELFQTKIIDKFFFIRYTDPDYHLRIRFHLRDVSKLNVVIRLLNNSLKYYLDNRLVWNVSADTYSRELERYGKLTITEMESLFCLDSLAIVNFLKETEEAGNDLIKWLWGVKCMDVLLEQFGLSLSDKIKFYKMLNDGYSSEFQINKSMRIQLDKKYRKEIKHITNIIDLENGKNFPGLGHISGYMSSAQPIIQDIVKISDQGKIEMPLNNLLSSLVHMHFNRLFRTKQRMHELVVYYFMCKFYSSQAARLQYGVENKVNK</sequence>
<name>A0A0L8V4G6_9BACT</name>